<name>A0A1F5HN94_9BACT</name>
<protein>
    <submittedName>
        <fullName evidence="2">Uncharacterized protein</fullName>
    </submittedName>
</protein>
<evidence type="ECO:0000313" key="3">
    <source>
        <dbReference type="Proteomes" id="UP000176780"/>
    </source>
</evidence>
<dbReference type="STRING" id="1797727.A3B51_01025"/>
<dbReference type="Proteomes" id="UP000176780">
    <property type="component" value="Unassembled WGS sequence"/>
</dbReference>
<reference evidence="2 3" key="1">
    <citation type="journal article" date="2016" name="Nat. Commun.">
        <title>Thousands of microbial genomes shed light on interconnected biogeochemical processes in an aquifer system.</title>
        <authorList>
            <person name="Anantharaman K."/>
            <person name="Brown C.T."/>
            <person name="Hug L.A."/>
            <person name="Sharon I."/>
            <person name="Castelle C.J."/>
            <person name="Probst A.J."/>
            <person name="Thomas B.C."/>
            <person name="Singh A."/>
            <person name="Wilkins M.J."/>
            <person name="Karaoz U."/>
            <person name="Brodie E.L."/>
            <person name="Williams K.H."/>
            <person name="Hubbard S.S."/>
            <person name="Banfield J.F."/>
        </authorList>
    </citation>
    <scope>NUCLEOTIDE SEQUENCE [LARGE SCALE GENOMIC DNA]</scope>
</reference>
<accession>A0A1F5HN94</accession>
<dbReference type="SUPFAM" id="SSF49265">
    <property type="entry name" value="Fibronectin type III"/>
    <property type="match status" value="1"/>
</dbReference>
<proteinExistence type="predicted"/>
<evidence type="ECO:0000313" key="2">
    <source>
        <dbReference type="EMBL" id="OGE05584.1"/>
    </source>
</evidence>
<gene>
    <name evidence="2" type="ORF">A3B51_01025</name>
</gene>
<dbReference type="EMBL" id="MFBQ01000001">
    <property type="protein sequence ID" value="OGE05584.1"/>
    <property type="molecule type" value="Genomic_DNA"/>
</dbReference>
<evidence type="ECO:0000256" key="1">
    <source>
        <dbReference type="SAM" id="MobiDB-lite"/>
    </source>
</evidence>
<feature type="region of interest" description="Disordered" evidence="1">
    <location>
        <begin position="70"/>
        <end position="120"/>
    </location>
</feature>
<feature type="compositionally biased region" description="Pro residues" evidence="1">
    <location>
        <begin position="74"/>
        <end position="100"/>
    </location>
</feature>
<comment type="caution">
    <text evidence="2">The sequence shown here is derived from an EMBL/GenBank/DDBJ whole genome shotgun (WGS) entry which is preliminary data.</text>
</comment>
<sequence>MNGRLFKIFLPLITGLVLAFFATANVLQPVVAGRGHSSPSPSPSPSTEPCDNQEQVSFWDFLNIDVEAHHYNPSPTPCPSPSPSPSPSPEPSPVPTPPVGGEPGPSLGGNVTTPACPTDRPQKVDQVWFSDIKPGQVTVHWANKGDAAGFHIAYGPTADNLIWGVEVAGDFSQYTLKDLPGGDLWVAIIAKASADCGGPTSDTVKVGAIGGQVLGATGVASSAIPFSAGAGLIALGLWQAQNVLARKEQKA</sequence>
<dbReference type="AlphaFoldDB" id="A0A1F5HN94"/>
<organism evidence="2 3">
    <name type="scientific">Candidatus Curtissbacteria bacterium RIFCSPLOWO2_01_FULL_41_18</name>
    <dbReference type="NCBI Taxonomy" id="1797727"/>
    <lineage>
        <taxon>Bacteria</taxon>
        <taxon>Candidatus Curtissiibacteriota</taxon>
    </lineage>
</organism>
<feature type="region of interest" description="Disordered" evidence="1">
    <location>
        <begin position="33"/>
        <end position="52"/>
    </location>
</feature>
<dbReference type="InterPro" id="IPR036116">
    <property type="entry name" value="FN3_sf"/>
</dbReference>